<accession>A0AB34J9D8</accession>
<evidence type="ECO:0000313" key="3">
    <source>
        <dbReference type="EMBL" id="KAL1515937.1"/>
    </source>
</evidence>
<keyword evidence="1" id="KW-1133">Transmembrane helix</keyword>
<keyword evidence="4" id="KW-1185">Reference proteome</keyword>
<feature type="signal peptide" evidence="2">
    <location>
        <begin position="1"/>
        <end position="19"/>
    </location>
</feature>
<keyword evidence="2" id="KW-0732">Signal</keyword>
<dbReference type="Proteomes" id="UP001515480">
    <property type="component" value="Unassembled WGS sequence"/>
</dbReference>
<keyword evidence="1" id="KW-0472">Membrane</keyword>
<sequence length="498" mass="54168">MQTALRLLLHASSVLLARAQCKTGLNTNPDVCRGGLVCNALGIQIGQLVTIDVCIENQSYETILVNDELVDVRVDGRVLAGAQLELFFSCADSSCSGQLYSGVLRIENYTALNDAGRRVNTTFSRGLTPNCRDPLSCGLITFNSSLNLPGSAGRICFGRVRAIALYNPPNPFKPPCLSAAFVRTVLLFSRDVLGDPTVQPPFFDQLLLRLSLATGLSLAELDPHLRLTANYSLSASGSTVFALDMGFALWPYLTASFLCNAFNGQNANYSYNPILEIESGLELTPRGDTAPFACRDHMPSSPPPPLPPERPSFLVVPIEHCSLRWMFFLILVFAVVAFALMLVTAVFLWCTYVAPQRSEQRNGTNTRTAKYIASPPPSPPGFSSASAAAPARPRVDPVCKHLDKANDDLRDLQALDFRTISPQMSPECARAAPVSRAATRDERARKRVPAARDGRREMGTRVLCTLVCIYVLCVIFLIVMLALAARGYSVATLCTNVD</sequence>
<comment type="caution">
    <text evidence="3">The sequence shown here is derived from an EMBL/GenBank/DDBJ whole genome shotgun (WGS) entry which is preliminary data.</text>
</comment>
<feature type="transmembrane region" description="Helical" evidence="1">
    <location>
        <begin position="325"/>
        <end position="352"/>
    </location>
</feature>
<reference evidence="3 4" key="1">
    <citation type="journal article" date="2024" name="Science">
        <title>Giant polyketide synthase enzymes in the biosynthesis of giant marine polyether toxins.</title>
        <authorList>
            <person name="Fallon T.R."/>
            <person name="Shende V.V."/>
            <person name="Wierzbicki I.H."/>
            <person name="Pendleton A.L."/>
            <person name="Watervoot N.F."/>
            <person name="Auber R.P."/>
            <person name="Gonzalez D.J."/>
            <person name="Wisecaver J.H."/>
            <person name="Moore B.S."/>
        </authorList>
    </citation>
    <scope>NUCLEOTIDE SEQUENCE [LARGE SCALE GENOMIC DNA]</scope>
    <source>
        <strain evidence="3 4">12B1</strain>
    </source>
</reference>
<organism evidence="3 4">
    <name type="scientific">Prymnesium parvum</name>
    <name type="common">Toxic golden alga</name>
    <dbReference type="NCBI Taxonomy" id="97485"/>
    <lineage>
        <taxon>Eukaryota</taxon>
        <taxon>Haptista</taxon>
        <taxon>Haptophyta</taxon>
        <taxon>Prymnesiophyceae</taxon>
        <taxon>Prymnesiales</taxon>
        <taxon>Prymnesiaceae</taxon>
        <taxon>Prymnesium</taxon>
    </lineage>
</organism>
<keyword evidence="1" id="KW-0812">Transmembrane</keyword>
<feature type="chain" id="PRO_5044258479" evidence="2">
    <location>
        <begin position="20"/>
        <end position="498"/>
    </location>
</feature>
<dbReference type="AlphaFoldDB" id="A0AB34J9D8"/>
<name>A0AB34J9D8_PRYPA</name>
<evidence type="ECO:0000256" key="1">
    <source>
        <dbReference type="SAM" id="Phobius"/>
    </source>
</evidence>
<feature type="transmembrane region" description="Helical" evidence="1">
    <location>
        <begin position="462"/>
        <end position="483"/>
    </location>
</feature>
<gene>
    <name evidence="3" type="ORF">AB1Y20_002551</name>
</gene>
<dbReference type="EMBL" id="JBGBPQ010000011">
    <property type="protein sequence ID" value="KAL1515937.1"/>
    <property type="molecule type" value="Genomic_DNA"/>
</dbReference>
<evidence type="ECO:0000313" key="4">
    <source>
        <dbReference type="Proteomes" id="UP001515480"/>
    </source>
</evidence>
<evidence type="ECO:0000256" key="2">
    <source>
        <dbReference type="SAM" id="SignalP"/>
    </source>
</evidence>
<proteinExistence type="predicted"/>
<protein>
    <submittedName>
        <fullName evidence="3">Uncharacterized protein</fullName>
    </submittedName>
</protein>